<name>X0XL17_9ZZZZ</name>
<keyword evidence="6" id="KW-0648">Protein biosynthesis</keyword>
<feature type="non-terminal residue" evidence="9">
    <location>
        <position position="1"/>
    </location>
</feature>
<evidence type="ECO:0000256" key="8">
    <source>
        <dbReference type="ARBA" id="ARBA00030268"/>
    </source>
</evidence>
<feature type="non-terminal residue" evidence="9">
    <location>
        <position position="230"/>
    </location>
</feature>
<accession>X0XL17</accession>
<dbReference type="Gene3D" id="3.40.50.620">
    <property type="entry name" value="HUPs"/>
    <property type="match status" value="1"/>
</dbReference>
<keyword evidence="7" id="KW-0030">Aminoacyl-tRNA synthetase</keyword>
<gene>
    <name evidence="9" type="ORF">S01H1_78173</name>
</gene>
<organism evidence="9">
    <name type="scientific">marine sediment metagenome</name>
    <dbReference type="NCBI Taxonomy" id="412755"/>
    <lineage>
        <taxon>unclassified sequences</taxon>
        <taxon>metagenomes</taxon>
        <taxon>ecological metagenomes</taxon>
    </lineage>
</organism>
<dbReference type="PANTHER" id="PTHR10055:SF1">
    <property type="entry name" value="TRYPTOPHAN--TRNA LIGASE, CYTOPLASMIC"/>
    <property type="match status" value="1"/>
</dbReference>
<reference evidence="9" key="1">
    <citation type="journal article" date="2014" name="Front. Microbiol.">
        <title>High frequency of phylogenetically diverse reductive dehalogenase-homologous genes in deep subseafloor sedimentary metagenomes.</title>
        <authorList>
            <person name="Kawai M."/>
            <person name="Futagami T."/>
            <person name="Toyoda A."/>
            <person name="Takaki Y."/>
            <person name="Nishi S."/>
            <person name="Hori S."/>
            <person name="Arai W."/>
            <person name="Tsubouchi T."/>
            <person name="Morono Y."/>
            <person name="Uchiyama I."/>
            <person name="Ito T."/>
            <person name="Fujiyama A."/>
            <person name="Inagaki F."/>
            <person name="Takami H."/>
        </authorList>
    </citation>
    <scope>NUCLEOTIDE SEQUENCE</scope>
    <source>
        <strain evidence="9">Expedition CK06-06</strain>
    </source>
</reference>
<dbReference type="GO" id="GO:0006436">
    <property type="term" value="P:tryptophanyl-tRNA aminoacylation"/>
    <property type="evidence" value="ECO:0007669"/>
    <property type="project" value="InterPro"/>
</dbReference>
<dbReference type="Pfam" id="PF00579">
    <property type="entry name" value="tRNA-synt_1b"/>
    <property type="match status" value="1"/>
</dbReference>
<keyword evidence="5" id="KW-0067">ATP-binding</keyword>
<dbReference type="GO" id="GO:0005737">
    <property type="term" value="C:cytoplasm"/>
    <property type="evidence" value="ECO:0007669"/>
    <property type="project" value="TreeGrafter"/>
</dbReference>
<dbReference type="EMBL" id="BARS01052594">
    <property type="protein sequence ID" value="GAG43864.1"/>
    <property type="molecule type" value="Genomic_DNA"/>
</dbReference>
<dbReference type="InterPro" id="IPR002306">
    <property type="entry name" value="Trp-tRNA-ligase"/>
</dbReference>
<dbReference type="PRINTS" id="PR01039">
    <property type="entry name" value="TRNASYNTHTRP"/>
</dbReference>
<keyword evidence="4" id="KW-0547">Nucleotide-binding</keyword>
<dbReference type="PANTHER" id="PTHR10055">
    <property type="entry name" value="TRYPTOPHANYL-TRNA SYNTHETASE"/>
    <property type="match status" value="1"/>
</dbReference>
<evidence type="ECO:0000313" key="9">
    <source>
        <dbReference type="EMBL" id="GAG43864.1"/>
    </source>
</evidence>
<comment type="caution">
    <text evidence="9">The sequence shown here is derived from an EMBL/GenBank/DDBJ whole genome shotgun (WGS) entry which is preliminary data.</text>
</comment>
<evidence type="ECO:0000256" key="4">
    <source>
        <dbReference type="ARBA" id="ARBA00022741"/>
    </source>
</evidence>
<evidence type="ECO:0000256" key="2">
    <source>
        <dbReference type="ARBA" id="ARBA00013161"/>
    </source>
</evidence>
<dbReference type="GO" id="GO:0005524">
    <property type="term" value="F:ATP binding"/>
    <property type="evidence" value="ECO:0007669"/>
    <property type="project" value="UniProtKB-KW"/>
</dbReference>
<evidence type="ECO:0000256" key="5">
    <source>
        <dbReference type="ARBA" id="ARBA00022840"/>
    </source>
</evidence>
<dbReference type="InterPro" id="IPR002305">
    <property type="entry name" value="aa-tRNA-synth_Ic"/>
</dbReference>
<dbReference type="AlphaFoldDB" id="X0XL17"/>
<evidence type="ECO:0000256" key="1">
    <source>
        <dbReference type="ARBA" id="ARBA00005594"/>
    </source>
</evidence>
<proteinExistence type="inferred from homology"/>
<dbReference type="SUPFAM" id="SSF52374">
    <property type="entry name" value="Nucleotidylyl transferase"/>
    <property type="match status" value="1"/>
</dbReference>
<evidence type="ECO:0000256" key="6">
    <source>
        <dbReference type="ARBA" id="ARBA00022917"/>
    </source>
</evidence>
<comment type="similarity">
    <text evidence="1">Belongs to the class-I aminoacyl-tRNA synthetase family.</text>
</comment>
<dbReference type="GO" id="GO:0004830">
    <property type="term" value="F:tryptophan-tRNA ligase activity"/>
    <property type="evidence" value="ECO:0007669"/>
    <property type="project" value="UniProtKB-EC"/>
</dbReference>
<evidence type="ECO:0000256" key="3">
    <source>
        <dbReference type="ARBA" id="ARBA00022598"/>
    </source>
</evidence>
<sequence length="230" mass="26771">RDRMYKITKEKHVLLERNLFFSHRDLGWILDEYEKGNKFVLYTGRGPSGITHIGHLVPWMFTKWMQDKFDTTLYFQMTNDEKYFFDSHLSLEDIRKYTYDNTLDLIALGFEPENTYIIQDIEHIDLLYEIAVEVARKVTFSTVKATFGFDNSTNIGSTWHPAIQAVPAFLHSWIYGKNTPCIIPCAIDQDPFWRVTRDVAERLGYYKPASIQCSFVPGLKEGGKMSSSEP</sequence>
<keyword evidence="3" id="KW-0436">Ligase</keyword>
<protein>
    <recommendedName>
        <fullName evidence="2">tryptophan--tRNA ligase</fullName>
        <ecNumber evidence="2">6.1.1.2</ecNumber>
    </recommendedName>
    <alternativeName>
        <fullName evidence="8">Tryptophanyl-tRNA synthetase</fullName>
    </alternativeName>
</protein>
<evidence type="ECO:0000256" key="7">
    <source>
        <dbReference type="ARBA" id="ARBA00023146"/>
    </source>
</evidence>
<dbReference type="EC" id="6.1.1.2" evidence="2"/>
<dbReference type="InterPro" id="IPR014729">
    <property type="entry name" value="Rossmann-like_a/b/a_fold"/>
</dbReference>